<dbReference type="EMBL" id="MU006239">
    <property type="protein sequence ID" value="KAF2820938.1"/>
    <property type="molecule type" value="Genomic_DNA"/>
</dbReference>
<evidence type="ECO:0000313" key="2">
    <source>
        <dbReference type="EMBL" id="KAF2820938.1"/>
    </source>
</evidence>
<proteinExistence type="predicted"/>
<feature type="transmembrane region" description="Helical" evidence="1">
    <location>
        <begin position="202"/>
        <end position="218"/>
    </location>
</feature>
<organism evidence="2 3">
    <name type="scientific">Ophiobolus disseminans</name>
    <dbReference type="NCBI Taxonomy" id="1469910"/>
    <lineage>
        <taxon>Eukaryota</taxon>
        <taxon>Fungi</taxon>
        <taxon>Dikarya</taxon>
        <taxon>Ascomycota</taxon>
        <taxon>Pezizomycotina</taxon>
        <taxon>Dothideomycetes</taxon>
        <taxon>Pleosporomycetidae</taxon>
        <taxon>Pleosporales</taxon>
        <taxon>Pleosporineae</taxon>
        <taxon>Phaeosphaeriaceae</taxon>
        <taxon>Ophiobolus</taxon>
    </lineage>
</organism>
<dbReference type="AlphaFoldDB" id="A0A6A6ZJ69"/>
<keyword evidence="1" id="KW-0472">Membrane</keyword>
<keyword evidence="1" id="KW-1133">Transmembrane helix</keyword>
<sequence>MKGPEDNACPYLVLGIFSRADNVPIERRVEIHSPAYLFTILSWNIMRLRGLEFWLSLREVKQFSLYKCRWKTGQHIQVKLTSKSERALYQLWRTHSEWWHSKEIGEQWTKWIQENINQGSNHPLDENFDDFLSIEVILGWSVLRISVAVLMPVILSLSIGLWFQWSNSKDLATIQAAWSIASYVVTAAGCRRPPHLRIRSELLVAVFVALIALISNLKD</sequence>
<evidence type="ECO:0000256" key="1">
    <source>
        <dbReference type="SAM" id="Phobius"/>
    </source>
</evidence>
<evidence type="ECO:0000313" key="3">
    <source>
        <dbReference type="Proteomes" id="UP000799424"/>
    </source>
</evidence>
<protein>
    <submittedName>
        <fullName evidence="2">Uncharacterized protein</fullName>
    </submittedName>
</protein>
<dbReference type="OrthoDB" id="3785856at2759"/>
<keyword evidence="3" id="KW-1185">Reference proteome</keyword>
<reference evidence="2" key="1">
    <citation type="journal article" date="2020" name="Stud. Mycol.">
        <title>101 Dothideomycetes genomes: a test case for predicting lifestyles and emergence of pathogens.</title>
        <authorList>
            <person name="Haridas S."/>
            <person name="Albert R."/>
            <person name="Binder M."/>
            <person name="Bloem J."/>
            <person name="Labutti K."/>
            <person name="Salamov A."/>
            <person name="Andreopoulos B."/>
            <person name="Baker S."/>
            <person name="Barry K."/>
            <person name="Bills G."/>
            <person name="Bluhm B."/>
            <person name="Cannon C."/>
            <person name="Castanera R."/>
            <person name="Culley D."/>
            <person name="Daum C."/>
            <person name="Ezra D."/>
            <person name="Gonzalez J."/>
            <person name="Henrissat B."/>
            <person name="Kuo A."/>
            <person name="Liang C."/>
            <person name="Lipzen A."/>
            <person name="Lutzoni F."/>
            <person name="Magnuson J."/>
            <person name="Mondo S."/>
            <person name="Nolan M."/>
            <person name="Ohm R."/>
            <person name="Pangilinan J."/>
            <person name="Park H.-J."/>
            <person name="Ramirez L."/>
            <person name="Alfaro M."/>
            <person name="Sun H."/>
            <person name="Tritt A."/>
            <person name="Yoshinaga Y."/>
            <person name="Zwiers L.-H."/>
            <person name="Turgeon B."/>
            <person name="Goodwin S."/>
            <person name="Spatafora J."/>
            <person name="Crous P."/>
            <person name="Grigoriev I."/>
        </authorList>
    </citation>
    <scope>NUCLEOTIDE SEQUENCE</scope>
    <source>
        <strain evidence="2">CBS 113818</strain>
    </source>
</reference>
<keyword evidence="1" id="KW-0812">Transmembrane</keyword>
<accession>A0A6A6ZJ69</accession>
<name>A0A6A6ZJ69_9PLEO</name>
<dbReference type="Proteomes" id="UP000799424">
    <property type="component" value="Unassembled WGS sequence"/>
</dbReference>
<feature type="transmembrane region" description="Helical" evidence="1">
    <location>
        <begin position="142"/>
        <end position="165"/>
    </location>
</feature>
<gene>
    <name evidence="2" type="ORF">CC86DRAFT_303878</name>
</gene>